<feature type="compositionally biased region" description="Basic and acidic residues" evidence="10">
    <location>
        <begin position="633"/>
        <end position="653"/>
    </location>
</feature>
<dbReference type="PANTHER" id="PTHR13454:SF11">
    <property type="entry name" value="PROTEIN MCM10 HOMOLOG"/>
    <property type="match status" value="1"/>
</dbReference>
<keyword evidence="13" id="KW-1185">Reference proteome</keyword>
<keyword evidence="8" id="KW-0539">Nucleus</keyword>
<evidence type="ECO:0000256" key="5">
    <source>
        <dbReference type="ARBA" id="ARBA00022723"/>
    </source>
</evidence>
<feature type="region of interest" description="Disordered" evidence="10">
    <location>
        <begin position="139"/>
        <end position="197"/>
    </location>
</feature>
<feature type="compositionally biased region" description="Polar residues" evidence="10">
    <location>
        <begin position="527"/>
        <end position="544"/>
    </location>
</feature>
<comment type="subcellular location">
    <subcellularLocation>
        <location evidence="1">Nucleus</location>
    </subcellularLocation>
</comment>
<dbReference type="STRING" id="7375.A0A0L0CB14"/>
<dbReference type="Proteomes" id="UP000037069">
    <property type="component" value="Unassembled WGS sequence"/>
</dbReference>
<keyword evidence="9" id="KW-0175">Coiled coil</keyword>
<dbReference type="GO" id="GO:0008270">
    <property type="term" value="F:zinc ion binding"/>
    <property type="evidence" value="ECO:0007669"/>
    <property type="project" value="UniProtKB-KW"/>
</dbReference>
<comment type="caution">
    <text evidence="12">The sequence shown here is derived from an EMBL/GenBank/DDBJ whole genome shotgun (WGS) entry which is preliminary data.</text>
</comment>
<feature type="compositionally biased region" description="Basic and acidic residues" evidence="10">
    <location>
        <begin position="498"/>
        <end position="510"/>
    </location>
</feature>
<feature type="coiled-coil region" evidence="9">
    <location>
        <begin position="12"/>
        <end position="42"/>
    </location>
</feature>
<dbReference type="InterPro" id="IPR040184">
    <property type="entry name" value="Mcm10"/>
</dbReference>
<evidence type="ECO:0000259" key="11">
    <source>
        <dbReference type="SMART" id="SM01280"/>
    </source>
</evidence>
<feature type="domain" description="Replication factor Mcm10 C-terminal" evidence="11">
    <location>
        <begin position="460"/>
        <end position="796"/>
    </location>
</feature>
<dbReference type="Pfam" id="PF24863">
    <property type="entry name" value="zf-CCCH_Mcm10"/>
    <property type="match status" value="1"/>
</dbReference>
<dbReference type="Pfam" id="PF22379">
    <property type="entry name" value="OB_MCM10"/>
    <property type="match status" value="1"/>
</dbReference>
<sequence>MTPQEKSTHDESVDDDAEIMALEKILAEAEEEEKKAEQKNLLPAKAVEKQRPQLKEDSTFAEAFGYEVDKKLEKQIEKQVASKTEELDSSDDEEIKNFLERKYNEYGCDINKKLKEQKQAAKESKADYEIDKFLKEDKSNNNAAEGGKSLSMHIKNPHHPTKRQSLISDSFKKMPETKAAGNVSENKYRRSLPTNGASSSVYTDPVFGLRIINPLISSTLLTERMSGRKSVAFSAIAFHTERGDLSKDWVIAGVLVHKSPVQMSKKDQPYSIWRLSDLRGEIKTVSLFLFKGAHKELWKTAQGMCIAVLNPTIFEKRAESKDVACLSIDTAQKVMVLGQSKDMGNCKATKRNGEICNAIINLSECDCCIFHMKQEFGKMSKRSELQSANAGRGLNDLRNKVLGKSEVFYGGQSFSAVPARKSAKLTQKDNSRISSLSEYAVSPFAGSVNHASKPRALQASTVPYASREGPVSKIAGNVEASAKQRMKDLERLKILQAESEKHSTSLDGKKSPTPTTPQAQKTRESIFASSQTSTPCSNSKLAAPSISTPTISAIPDKFKNREFSFAGTSKSPQLSKDNFCIEVNVGDRRAQLAKMKALEVLKKKPIEKVNPNSTRGTRDGKRRAIDDLNEQFMSHESKKQKLEEEHREQERKTRIQRIMDATSSHTNLVDMREREEQDKYFSKLEKKEALEEKMLNTYKMPCKAVICKICKYTALSASERCKAERHPLKVVDAEKRFFQCKDCGNRTVSVFKLPKVSCKNCQGSRWERCGMIRERKVCDGSEALSLRGDEEMFIGSVSGKANLNLAVPDD</sequence>
<keyword evidence="6" id="KW-0863">Zinc-finger</keyword>
<evidence type="ECO:0000256" key="6">
    <source>
        <dbReference type="ARBA" id="ARBA00022771"/>
    </source>
</evidence>
<feature type="region of interest" description="Disordered" evidence="10">
    <location>
        <begin position="631"/>
        <end position="653"/>
    </location>
</feature>
<dbReference type="InterPro" id="IPR012340">
    <property type="entry name" value="NA-bd_OB-fold"/>
</dbReference>
<evidence type="ECO:0000256" key="2">
    <source>
        <dbReference type="ARBA" id="ARBA00009679"/>
    </source>
</evidence>
<gene>
    <name evidence="12" type="ORF">FF38_06583</name>
</gene>
<dbReference type="Gene3D" id="2.40.50.140">
    <property type="entry name" value="Nucleic acid-binding proteins"/>
    <property type="match status" value="1"/>
</dbReference>
<keyword evidence="7" id="KW-0862">Zinc</keyword>
<evidence type="ECO:0000256" key="7">
    <source>
        <dbReference type="ARBA" id="ARBA00022833"/>
    </source>
</evidence>
<feature type="coiled-coil region" evidence="9">
    <location>
        <begin position="73"/>
        <end position="131"/>
    </location>
</feature>
<proteinExistence type="inferred from homology"/>
<comment type="similarity">
    <text evidence="2">Belongs to the MCM10 family.</text>
</comment>
<evidence type="ECO:0000256" key="9">
    <source>
        <dbReference type="SAM" id="Coils"/>
    </source>
</evidence>
<evidence type="ECO:0000256" key="1">
    <source>
        <dbReference type="ARBA" id="ARBA00004123"/>
    </source>
</evidence>
<dbReference type="GO" id="GO:0003688">
    <property type="term" value="F:DNA replication origin binding"/>
    <property type="evidence" value="ECO:0007669"/>
    <property type="project" value="TreeGrafter"/>
</dbReference>
<feature type="region of interest" description="Disordered" evidence="10">
    <location>
        <begin position="498"/>
        <end position="544"/>
    </location>
</feature>
<dbReference type="Pfam" id="PF09329">
    <property type="entry name" value="zf-primase"/>
    <property type="match status" value="1"/>
</dbReference>
<dbReference type="InterPro" id="IPR015411">
    <property type="entry name" value="Rep_factor_Mcm10_C"/>
</dbReference>
<evidence type="ECO:0000313" key="13">
    <source>
        <dbReference type="Proteomes" id="UP000037069"/>
    </source>
</evidence>
<evidence type="ECO:0000256" key="10">
    <source>
        <dbReference type="SAM" id="MobiDB-lite"/>
    </source>
</evidence>
<evidence type="ECO:0000313" key="12">
    <source>
        <dbReference type="EMBL" id="KNC29410.1"/>
    </source>
</evidence>
<accession>A0A0L0CB14</accession>
<dbReference type="FunFam" id="2.40.50.140:FF:000174">
    <property type="entry name" value="DNA replication licensing factor mcm10"/>
    <property type="match status" value="1"/>
</dbReference>
<evidence type="ECO:0000256" key="8">
    <source>
        <dbReference type="ARBA" id="ARBA00023242"/>
    </source>
</evidence>
<organism evidence="12 13">
    <name type="scientific">Lucilia cuprina</name>
    <name type="common">Green bottle fly</name>
    <name type="synonym">Australian sheep blowfly</name>
    <dbReference type="NCBI Taxonomy" id="7375"/>
    <lineage>
        <taxon>Eukaryota</taxon>
        <taxon>Metazoa</taxon>
        <taxon>Ecdysozoa</taxon>
        <taxon>Arthropoda</taxon>
        <taxon>Hexapoda</taxon>
        <taxon>Insecta</taxon>
        <taxon>Pterygota</taxon>
        <taxon>Neoptera</taxon>
        <taxon>Endopterygota</taxon>
        <taxon>Diptera</taxon>
        <taxon>Brachycera</taxon>
        <taxon>Muscomorpha</taxon>
        <taxon>Oestroidea</taxon>
        <taxon>Calliphoridae</taxon>
        <taxon>Luciliinae</taxon>
        <taxon>Lucilia</taxon>
    </lineage>
</organism>
<evidence type="ECO:0000256" key="4">
    <source>
        <dbReference type="ARBA" id="ARBA00022705"/>
    </source>
</evidence>
<dbReference type="Pfam" id="PF09332">
    <property type="entry name" value="Mcm10"/>
    <property type="match status" value="1"/>
</dbReference>
<dbReference type="EMBL" id="JRES01000668">
    <property type="protein sequence ID" value="KNC29410.1"/>
    <property type="molecule type" value="Genomic_DNA"/>
</dbReference>
<dbReference type="GO" id="GO:0043596">
    <property type="term" value="C:nuclear replication fork"/>
    <property type="evidence" value="ECO:0007669"/>
    <property type="project" value="TreeGrafter"/>
</dbReference>
<dbReference type="InterPro" id="IPR055065">
    <property type="entry name" value="OB_MCM10"/>
</dbReference>
<dbReference type="SMART" id="SM01280">
    <property type="entry name" value="Mcm10"/>
    <property type="match status" value="1"/>
</dbReference>
<protein>
    <recommendedName>
        <fullName evidence="3">Protein MCM10 homolog</fullName>
    </recommendedName>
</protein>
<dbReference type="InterPro" id="IPR056791">
    <property type="entry name" value="Znf_Mcm10_C"/>
</dbReference>
<evidence type="ECO:0000256" key="3">
    <source>
        <dbReference type="ARBA" id="ARBA00017770"/>
    </source>
</evidence>
<dbReference type="GO" id="GO:0006270">
    <property type="term" value="P:DNA replication initiation"/>
    <property type="evidence" value="ECO:0007669"/>
    <property type="project" value="InterPro"/>
</dbReference>
<dbReference type="OrthoDB" id="273123at2759"/>
<dbReference type="OMA" id="YKMPCKA"/>
<keyword evidence="5" id="KW-0479">Metal-binding</keyword>
<dbReference type="AlphaFoldDB" id="A0A0L0CB14"/>
<dbReference type="PANTHER" id="PTHR13454">
    <property type="entry name" value="PROTEIN MCM10 HOMOLOG"/>
    <property type="match status" value="1"/>
</dbReference>
<dbReference type="InterPro" id="IPR015408">
    <property type="entry name" value="Znf_Mcm10/DnaG"/>
</dbReference>
<reference evidence="12 13" key="1">
    <citation type="journal article" date="2015" name="Nat. Commun.">
        <title>Lucilia cuprina genome unlocks parasitic fly biology to underpin future interventions.</title>
        <authorList>
            <person name="Anstead C.A."/>
            <person name="Korhonen P.K."/>
            <person name="Young N.D."/>
            <person name="Hall R.S."/>
            <person name="Jex A.R."/>
            <person name="Murali S.C."/>
            <person name="Hughes D.S."/>
            <person name="Lee S.F."/>
            <person name="Perry T."/>
            <person name="Stroehlein A.J."/>
            <person name="Ansell B.R."/>
            <person name="Breugelmans B."/>
            <person name="Hofmann A."/>
            <person name="Qu J."/>
            <person name="Dugan S."/>
            <person name="Lee S.L."/>
            <person name="Chao H."/>
            <person name="Dinh H."/>
            <person name="Han Y."/>
            <person name="Doddapaneni H.V."/>
            <person name="Worley K.C."/>
            <person name="Muzny D.M."/>
            <person name="Ioannidis P."/>
            <person name="Waterhouse R.M."/>
            <person name="Zdobnov E.M."/>
            <person name="James P.J."/>
            <person name="Bagnall N.H."/>
            <person name="Kotze A.C."/>
            <person name="Gibbs R.A."/>
            <person name="Richards S."/>
            <person name="Batterham P."/>
            <person name="Gasser R.B."/>
        </authorList>
    </citation>
    <scope>NUCLEOTIDE SEQUENCE [LARGE SCALE GENOMIC DNA]</scope>
    <source>
        <strain evidence="12 13">LS</strain>
        <tissue evidence="12">Full body</tissue>
    </source>
</reference>
<dbReference type="GO" id="GO:0003697">
    <property type="term" value="F:single-stranded DNA binding"/>
    <property type="evidence" value="ECO:0007669"/>
    <property type="project" value="InterPro"/>
</dbReference>
<keyword evidence="4" id="KW-0235">DNA replication</keyword>
<name>A0A0L0CB14_LUCCU</name>